<evidence type="ECO:0000313" key="2">
    <source>
        <dbReference type="Proteomes" id="UP000073492"/>
    </source>
</evidence>
<dbReference type="OrthoDB" id="270009at2759"/>
<protein>
    <recommendedName>
        <fullName evidence="3">BTB domain-containing protein</fullName>
    </recommendedName>
</protein>
<evidence type="ECO:0008006" key="3">
    <source>
        <dbReference type="Google" id="ProtNLM"/>
    </source>
</evidence>
<organism evidence="1 2">
    <name type="scientific">Pseudocercospora musae</name>
    <dbReference type="NCBI Taxonomy" id="113226"/>
    <lineage>
        <taxon>Eukaryota</taxon>
        <taxon>Fungi</taxon>
        <taxon>Dikarya</taxon>
        <taxon>Ascomycota</taxon>
        <taxon>Pezizomycotina</taxon>
        <taxon>Dothideomycetes</taxon>
        <taxon>Dothideomycetidae</taxon>
        <taxon>Mycosphaerellales</taxon>
        <taxon>Mycosphaerellaceae</taxon>
        <taxon>Pseudocercospora</taxon>
    </lineage>
</organism>
<comment type="caution">
    <text evidence="1">The sequence shown here is derived from an EMBL/GenBank/DDBJ whole genome shotgun (WGS) entry which is preliminary data.</text>
</comment>
<proteinExistence type="predicted"/>
<evidence type="ECO:0000313" key="1">
    <source>
        <dbReference type="EMBL" id="KXT13728.1"/>
    </source>
</evidence>
<reference evidence="1 2" key="1">
    <citation type="submission" date="2015-07" db="EMBL/GenBank/DDBJ databases">
        <title>Comparative genomics of the Sigatoka disease complex on banana suggests a link between parallel evolutionary changes in Pseudocercospora fijiensis and Pseudocercospora eumusae and increased virulence on the banana host.</title>
        <authorList>
            <person name="Chang T.-C."/>
            <person name="Salvucci A."/>
            <person name="Crous P.W."/>
            <person name="Stergiopoulos I."/>
        </authorList>
    </citation>
    <scope>NUCLEOTIDE SEQUENCE [LARGE SCALE GENOMIC DNA]</scope>
    <source>
        <strain evidence="1 2">CBS 116634</strain>
    </source>
</reference>
<dbReference type="Proteomes" id="UP000073492">
    <property type="component" value="Unassembled WGS sequence"/>
</dbReference>
<name>A0A139IG72_9PEZI</name>
<accession>A0A139IG72</accession>
<dbReference type="AlphaFoldDB" id="A0A139IG72"/>
<gene>
    <name evidence="1" type="ORF">AC579_10093</name>
</gene>
<keyword evidence="2" id="KW-1185">Reference proteome</keyword>
<sequence>MNRECSDAELSPARSNKRARLDVVVGPPSNFEIFNVSLDVICEHSRRFRNLYCEATIGHGLGKAIMLPNFTPELFRVYFDRLEDSSVDLAQAVEVRPDGVGNVGAADEDPVLKQLHKLCTWWRGADLLEDCQFKNAIIDVLVDRDIGRCPEVLLKLAYPVAGEELKESGLRCWWVDSMAVTLSEDNIDELCREFPKDIVVDLLKAQVRLSKAEDSCNCLRGAERYY</sequence>
<dbReference type="EMBL" id="LFZO01000106">
    <property type="protein sequence ID" value="KXT13728.1"/>
    <property type="molecule type" value="Genomic_DNA"/>
</dbReference>